<evidence type="ECO:0000313" key="1">
    <source>
        <dbReference type="EMBL" id="KAJ6973019.1"/>
    </source>
</evidence>
<name>A0AAD6LUQ4_9ROSI</name>
<evidence type="ECO:0000313" key="2">
    <source>
        <dbReference type="Proteomes" id="UP001164929"/>
    </source>
</evidence>
<accession>A0AAD6LUQ4</accession>
<dbReference type="Proteomes" id="UP001164929">
    <property type="component" value="Chromosome 14"/>
</dbReference>
<organism evidence="1 2">
    <name type="scientific">Populus alba x Populus x berolinensis</name>
    <dbReference type="NCBI Taxonomy" id="444605"/>
    <lineage>
        <taxon>Eukaryota</taxon>
        <taxon>Viridiplantae</taxon>
        <taxon>Streptophyta</taxon>
        <taxon>Embryophyta</taxon>
        <taxon>Tracheophyta</taxon>
        <taxon>Spermatophyta</taxon>
        <taxon>Magnoliopsida</taxon>
        <taxon>eudicotyledons</taxon>
        <taxon>Gunneridae</taxon>
        <taxon>Pentapetalae</taxon>
        <taxon>rosids</taxon>
        <taxon>fabids</taxon>
        <taxon>Malpighiales</taxon>
        <taxon>Salicaceae</taxon>
        <taxon>Saliceae</taxon>
        <taxon>Populus</taxon>
    </lineage>
</organism>
<dbReference type="EMBL" id="JAQIZT010000014">
    <property type="protein sequence ID" value="KAJ6973019.1"/>
    <property type="molecule type" value="Genomic_DNA"/>
</dbReference>
<sequence length="34" mass="3833">MEIGDILVLSIQSLSNHAQNRQFPKPALQCHKIC</sequence>
<keyword evidence="2" id="KW-1185">Reference proteome</keyword>
<protein>
    <submittedName>
        <fullName evidence="1">Uncharacterized protein</fullName>
    </submittedName>
</protein>
<reference evidence="1" key="1">
    <citation type="journal article" date="2023" name="Mol. Ecol. Resour.">
        <title>Chromosome-level genome assembly of a triploid poplar Populus alba 'Berolinensis'.</title>
        <authorList>
            <person name="Chen S."/>
            <person name="Yu Y."/>
            <person name="Wang X."/>
            <person name="Wang S."/>
            <person name="Zhang T."/>
            <person name="Zhou Y."/>
            <person name="He R."/>
            <person name="Meng N."/>
            <person name="Wang Y."/>
            <person name="Liu W."/>
            <person name="Liu Z."/>
            <person name="Liu J."/>
            <person name="Guo Q."/>
            <person name="Huang H."/>
            <person name="Sederoff R.R."/>
            <person name="Wang G."/>
            <person name="Qu G."/>
            <person name="Chen S."/>
        </authorList>
    </citation>
    <scope>NUCLEOTIDE SEQUENCE</scope>
    <source>
        <strain evidence="1">SC-2020</strain>
    </source>
</reference>
<dbReference type="AlphaFoldDB" id="A0AAD6LUQ4"/>
<gene>
    <name evidence="1" type="ORF">NC653_033376</name>
</gene>
<comment type="caution">
    <text evidence="1">The sequence shown here is derived from an EMBL/GenBank/DDBJ whole genome shotgun (WGS) entry which is preliminary data.</text>
</comment>
<proteinExistence type="predicted"/>